<feature type="region of interest" description="Disordered" evidence="1">
    <location>
        <begin position="159"/>
        <end position="232"/>
    </location>
</feature>
<evidence type="ECO:0000256" key="1">
    <source>
        <dbReference type="SAM" id="MobiDB-lite"/>
    </source>
</evidence>
<protein>
    <submittedName>
        <fullName evidence="2">Uncharacterized protein</fullName>
    </submittedName>
</protein>
<feature type="compositionally biased region" description="Polar residues" evidence="1">
    <location>
        <begin position="280"/>
        <end position="292"/>
    </location>
</feature>
<evidence type="ECO:0000313" key="3">
    <source>
        <dbReference type="Proteomes" id="UP001642360"/>
    </source>
</evidence>
<feature type="compositionally biased region" description="Basic and acidic residues" evidence="1">
    <location>
        <begin position="438"/>
        <end position="459"/>
    </location>
</feature>
<dbReference type="Proteomes" id="UP001642360">
    <property type="component" value="Unassembled WGS sequence"/>
</dbReference>
<organism evidence="2 3">
    <name type="scientific">Ilex paraguariensis</name>
    <name type="common">yerba mate</name>
    <dbReference type="NCBI Taxonomy" id="185542"/>
    <lineage>
        <taxon>Eukaryota</taxon>
        <taxon>Viridiplantae</taxon>
        <taxon>Streptophyta</taxon>
        <taxon>Embryophyta</taxon>
        <taxon>Tracheophyta</taxon>
        <taxon>Spermatophyta</taxon>
        <taxon>Magnoliopsida</taxon>
        <taxon>eudicotyledons</taxon>
        <taxon>Gunneridae</taxon>
        <taxon>Pentapetalae</taxon>
        <taxon>asterids</taxon>
        <taxon>campanulids</taxon>
        <taxon>Aquifoliales</taxon>
        <taxon>Aquifoliaceae</taxon>
        <taxon>Ilex</taxon>
    </lineage>
</organism>
<name>A0ABC8QVN2_9AQUA</name>
<dbReference type="EMBL" id="CAUOFW020000447">
    <property type="protein sequence ID" value="CAK9134383.1"/>
    <property type="molecule type" value="Genomic_DNA"/>
</dbReference>
<feature type="region of interest" description="Disordered" evidence="1">
    <location>
        <begin position="361"/>
        <end position="415"/>
    </location>
</feature>
<feature type="region of interest" description="Disordered" evidence="1">
    <location>
        <begin position="255"/>
        <end position="310"/>
    </location>
</feature>
<dbReference type="AlphaFoldDB" id="A0ABC8QVN2"/>
<comment type="caution">
    <text evidence="2">The sequence shown here is derived from an EMBL/GenBank/DDBJ whole genome shotgun (WGS) entry which is preliminary data.</text>
</comment>
<feature type="compositionally biased region" description="Basic and acidic residues" evidence="1">
    <location>
        <begin position="697"/>
        <end position="706"/>
    </location>
</feature>
<gene>
    <name evidence="2" type="ORF">ILEXP_LOCUS1317</name>
</gene>
<dbReference type="PANTHER" id="PTHR34802">
    <property type="entry name" value="CHORISMATE SYNTHASE"/>
    <property type="match status" value="1"/>
</dbReference>
<feature type="compositionally biased region" description="Basic and acidic residues" evidence="1">
    <location>
        <begin position="294"/>
        <end position="310"/>
    </location>
</feature>
<proteinExistence type="predicted"/>
<feature type="compositionally biased region" description="Polar residues" evidence="1">
    <location>
        <begin position="165"/>
        <end position="180"/>
    </location>
</feature>
<sequence length="1166" mass="129071">MSLVNEDQSSLEKAPEAFQESLKEFLLSLSELDVCKNFPSGFDQSIISEFEDISQGIQDRQRIPGNFTALREIEFTNYCRMSIVNEDQSSLEKAPETFQESHKHSRISYTREFLLSLSELDVCKNFPSGFDQSILSEFEGNSQGIQDRQRIPGNFPFQGFRCSDYGSSPPTRGDSGTNSRGIYGRWDSRSSGRSDKDNDSDRDSDSGKQYGNESWRFGQSPEHDGLLGSGSLQRPSGYAAGIAAPKVRANDQYQINKSNEPYHPPRPYKAAPHSRRETNDSFNDETFGSTECTSEDRAEEERRRRSSFELMRKEQQKALQEKQKLKMDKHKNDGVPDIMVLLEDTKAEKSFLGRNDELDAPLMLPVSNNDSGKSSLSSLAPPSRPLVPPGFRSTILERNDGAKPLSHPESTEVGNPDIEQSLLHANTNLVQNGTLDNEEGRKSTHERGFCNQQPEDKSTDAPFLDNGEKIVNSLPGSDVSNMKLGMDTHQFRSSSLLEAHEALDNGENLEINDNKVTGLKTFGDSNHENSSSILSKIFGSALTMNSNCISGLVQHHDSKQADRWSPNTVQSSKFAQWFVEEEKKPIENLSSDMPSDLLLLIVRGEKGGSHVLDVQPAQTVEFPYPSSEVSDKLITPNIPSTKTGISEQLYNSIKQEAVPAVLTCEDLEQTILSEYSEESSTLEPSVQNWGVSGAKTEQPKKNVDDHASHHLLSLIQKGAGPNNMPPSPLLDTGSSDKLRVPEVVSTVTAFDKHGEANAENGHGSGKNLTLETLFGTAFMTELKSGEAPVSVQRGSVGAARSDVLKSHVSSFPVSDDVLLPSKIDEIGYHMTSHESNILGSSHRQQMKLDKVNNWLGFDDPQIELDSSKLQADVAYEHDGPGGAIEIQLPEEESLIAVGDPGNSLNSMFMPAGNLSRGELISSKTPVDIAQKLAARNTVFKDEQSMVGQEGPPFVRGPYDLMGPEIPYQNHHAQPSSIQFHHPQISHGRPLFQPLESHPAHINSQMKFMAPESVIRYDAPPNRQFPENMLRPPFQHPNTGVTGFDHSVHHPVFRQMQMPENTPPPHLLHEFPRGASMPCYPSNQATGFMQEPNLMQRFPFGHRKPNVGGLGVPMPVRDANSGSNHPEAFQRLMEMELRANAKQIHPFPGGHSRGMYGNELDMGFGYR</sequence>
<reference evidence="2 3" key="1">
    <citation type="submission" date="2024-02" db="EMBL/GenBank/DDBJ databases">
        <authorList>
            <person name="Vignale AGUSTIN F."/>
            <person name="Sosa J E."/>
            <person name="Modenutti C."/>
        </authorList>
    </citation>
    <scope>NUCLEOTIDE SEQUENCE [LARGE SCALE GENOMIC DNA]</scope>
</reference>
<feature type="compositionally biased region" description="Basic and acidic residues" evidence="1">
    <location>
        <begin position="186"/>
        <end position="206"/>
    </location>
</feature>
<evidence type="ECO:0000313" key="2">
    <source>
        <dbReference type="EMBL" id="CAK9134383.1"/>
    </source>
</evidence>
<keyword evidence="3" id="KW-1185">Reference proteome</keyword>
<dbReference type="PANTHER" id="PTHR34802:SF1">
    <property type="entry name" value="CHORISMATE SYNTHASE"/>
    <property type="match status" value="1"/>
</dbReference>
<feature type="region of interest" description="Disordered" evidence="1">
    <location>
        <begin position="433"/>
        <end position="463"/>
    </location>
</feature>
<accession>A0ABC8QVN2</accession>
<feature type="region of interest" description="Disordered" evidence="1">
    <location>
        <begin position="675"/>
        <end position="706"/>
    </location>
</feature>